<sequence length="283" mass="32627">LIIISGFPCSGKSTRAAQLRDYFLSRGKSVHLISLPVDRDRVFASAAPEKSHRAAEFSAIKRALSKDAVVIVDGLNYIKGFRYQLFCEAKSCGTHHCVVHVAAPKEKCVEWNEKRRERNEYVGKDDEEPYDPEILDNLIFRYEEPNPMARWDSPCYVVPWFDEKILQLEEMYKTLFETKTAVKVNKSTAPKPVIEGDYLYELDKVTQDVVGLIMEHQRNSGGGGGTVPVKDCEVTLELPDRQLSLPQLQRLRRQFIQLNRTHQIARKRIRELFVEYINENLQL</sequence>
<keyword evidence="2" id="KW-0067">ATP-binding</keyword>
<evidence type="ECO:0000256" key="3">
    <source>
        <dbReference type="ARBA" id="ARBA00025768"/>
    </source>
</evidence>
<proteinExistence type="inferred from homology"/>
<dbReference type="GO" id="GO:0005524">
    <property type="term" value="F:ATP binding"/>
    <property type="evidence" value="ECO:0007669"/>
    <property type="project" value="UniProtKB-KW"/>
</dbReference>
<dbReference type="OrthoDB" id="9972657at2759"/>
<feature type="non-terminal residue" evidence="4">
    <location>
        <position position="1"/>
    </location>
</feature>
<dbReference type="Pfam" id="PF08433">
    <property type="entry name" value="KTI12"/>
    <property type="match status" value="1"/>
</dbReference>
<dbReference type="Proteomes" id="UP000298138">
    <property type="component" value="Unassembled WGS sequence"/>
</dbReference>
<comment type="similarity">
    <text evidence="3">Belongs to the KTI12 family.</text>
</comment>
<dbReference type="SUPFAM" id="SSF52540">
    <property type="entry name" value="P-loop containing nucleoside triphosphate hydrolases"/>
    <property type="match status" value="1"/>
</dbReference>
<keyword evidence="1" id="KW-0547">Nucleotide-binding</keyword>
<evidence type="ECO:0000313" key="5">
    <source>
        <dbReference type="Proteomes" id="UP000298138"/>
    </source>
</evidence>
<dbReference type="EMBL" id="ML220112">
    <property type="protein sequence ID" value="TGZ85251.1"/>
    <property type="molecule type" value="Genomic_DNA"/>
</dbReference>
<dbReference type="InParanoid" id="A0A4S2N7G2"/>
<dbReference type="InterPro" id="IPR027417">
    <property type="entry name" value="P-loop_NTPase"/>
</dbReference>
<gene>
    <name evidence="4" type="ORF">EX30DRAFT_301806</name>
</gene>
<evidence type="ECO:0000256" key="1">
    <source>
        <dbReference type="ARBA" id="ARBA00022741"/>
    </source>
</evidence>
<evidence type="ECO:0000256" key="2">
    <source>
        <dbReference type="ARBA" id="ARBA00022840"/>
    </source>
</evidence>
<protein>
    <submittedName>
        <fullName evidence="4">Chromatin associated protein KTI12</fullName>
    </submittedName>
</protein>
<dbReference type="FunCoup" id="A0A4S2N7G2">
    <property type="interactions" value="651"/>
</dbReference>
<dbReference type="AlphaFoldDB" id="A0A4S2N7G2"/>
<dbReference type="PANTHER" id="PTHR12435">
    <property type="match status" value="1"/>
</dbReference>
<organism evidence="4 5">
    <name type="scientific">Ascodesmis nigricans</name>
    <dbReference type="NCBI Taxonomy" id="341454"/>
    <lineage>
        <taxon>Eukaryota</taxon>
        <taxon>Fungi</taxon>
        <taxon>Dikarya</taxon>
        <taxon>Ascomycota</taxon>
        <taxon>Pezizomycotina</taxon>
        <taxon>Pezizomycetes</taxon>
        <taxon>Pezizales</taxon>
        <taxon>Ascodesmidaceae</taxon>
        <taxon>Ascodesmis</taxon>
    </lineage>
</organism>
<keyword evidence="5" id="KW-1185">Reference proteome</keyword>
<reference evidence="4 5" key="1">
    <citation type="submission" date="2019-04" db="EMBL/GenBank/DDBJ databases">
        <title>Comparative genomics and transcriptomics to analyze fruiting body development in filamentous ascomycetes.</title>
        <authorList>
            <consortium name="DOE Joint Genome Institute"/>
            <person name="Lutkenhaus R."/>
            <person name="Traeger S."/>
            <person name="Breuer J."/>
            <person name="Kuo A."/>
            <person name="Lipzen A."/>
            <person name="Pangilinan J."/>
            <person name="Dilworth D."/>
            <person name="Sandor L."/>
            <person name="Poggeler S."/>
            <person name="Barry K."/>
            <person name="Grigoriev I.V."/>
            <person name="Nowrousian M."/>
        </authorList>
    </citation>
    <scope>NUCLEOTIDE SEQUENCE [LARGE SCALE GENOMIC DNA]</scope>
    <source>
        <strain evidence="4 5">CBS 389.68</strain>
    </source>
</reference>
<dbReference type="InterPro" id="IPR013641">
    <property type="entry name" value="KTI12/PSTK"/>
</dbReference>
<accession>A0A4S2N7G2</accession>
<dbReference type="Gene3D" id="3.40.50.300">
    <property type="entry name" value="P-loop containing nucleotide triphosphate hydrolases"/>
    <property type="match status" value="1"/>
</dbReference>
<evidence type="ECO:0000313" key="4">
    <source>
        <dbReference type="EMBL" id="TGZ85251.1"/>
    </source>
</evidence>
<dbReference type="STRING" id="341454.A0A4S2N7G2"/>
<name>A0A4S2N7G2_9PEZI</name>